<feature type="binding site" evidence="12">
    <location>
        <position position="764"/>
    </location>
    <ligand>
        <name>[4Fe-4S] cluster</name>
        <dbReference type="ChEBI" id="CHEBI:49883"/>
        <label>1</label>
    </ligand>
</feature>
<keyword evidence="8 12" id="KW-0411">Iron-sulfur</keyword>
<proteinExistence type="inferred from homology"/>
<keyword evidence="3 12" id="KW-0004">4Fe-4S</keyword>
<keyword evidence="2 9" id="KW-0813">Transport</keyword>
<dbReference type="FunFam" id="3.40.50.970:FF:000041">
    <property type="entry name" value="Pyruvate:ferredoxin (Flavodoxin) oxidoreductase"/>
    <property type="match status" value="1"/>
</dbReference>
<keyword evidence="7 12" id="KW-0408">Iron</keyword>
<feature type="binding site" evidence="12">
    <location>
        <position position="697"/>
    </location>
    <ligand>
        <name>[4Fe-4S] cluster</name>
        <dbReference type="ChEBI" id="CHEBI:49883"/>
        <label>1</label>
    </ligand>
</feature>
<evidence type="ECO:0000256" key="3">
    <source>
        <dbReference type="ARBA" id="ARBA00022485"/>
    </source>
</evidence>
<dbReference type="Gene3D" id="3.40.50.920">
    <property type="match status" value="1"/>
</dbReference>
<feature type="binding site" evidence="10">
    <location>
        <position position="846"/>
    </location>
    <ligand>
        <name>thiamine diphosphate</name>
        <dbReference type="ChEBI" id="CHEBI:58937"/>
    </ligand>
</feature>
<dbReference type="InterPro" id="IPR017896">
    <property type="entry name" value="4Fe4S_Fe-S-bd"/>
</dbReference>
<evidence type="ECO:0000256" key="11">
    <source>
        <dbReference type="PIRSR" id="PIRSR000159-2"/>
    </source>
</evidence>
<dbReference type="GO" id="GO:0019164">
    <property type="term" value="F:pyruvate synthase activity"/>
    <property type="evidence" value="ECO:0007669"/>
    <property type="project" value="UniProtKB-EC"/>
</dbReference>
<feature type="binding site" evidence="12">
    <location>
        <position position="700"/>
    </location>
    <ligand>
        <name>[4Fe-4S] cluster</name>
        <dbReference type="ChEBI" id="CHEBI:49883"/>
        <label>1</label>
    </ligand>
</feature>
<feature type="binding site" evidence="12">
    <location>
        <position position="846"/>
    </location>
    <ligand>
        <name>[4Fe-4S] cluster</name>
        <dbReference type="ChEBI" id="CHEBI:49883"/>
        <label>3</label>
    </ligand>
</feature>
<dbReference type="GO" id="GO:0051539">
    <property type="term" value="F:4 iron, 4 sulfur cluster binding"/>
    <property type="evidence" value="ECO:0007669"/>
    <property type="project" value="UniProtKB-KW"/>
</dbReference>
<dbReference type="Gene3D" id="4.10.780.10">
    <property type="entry name" value="Pyruvate-flavodoxin oxidoreductase, EKR domain"/>
    <property type="match status" value="1"/>
</dbReference>
<keyword evidence="4 12" id="KW-0479">Metal-binding</keyword>
<evidence type="ECO:0000256" key="5">
    <source>
        <dbReference type="ARBA" id="ARBA00022982"/>
    </source>
</evidence>
<dbReference type="GO" id="GO:0005506">
    <property type="term" value="F:iron ion binding"/>
    <property type="evidence" value="ECO:0007669"/>
    <property type="project" value="InterPro"/>
</dbReference>
<feature type="site" description="Important for catalytic activity" evidence="11">
    <location>
        <position position="64"/>
    </location>
</feature>
<dbReference type="PROSITE" id="PS00198">
    <property type="entry name" value="4FE4S_FER_1"/>
    <property type="match status" value="1"/>
</dbReference>
<organism evidence="14 15">
    <name type="scientific">Vescimonas fastidiosa</name>
    <dbReference type="NCBI Taxonomy" id="2714353"/>
    <lineage>
        <taxon>Bacteria</taxon>
        <taxon>Bacillati</taxon>
        <taxon>Bacillota</taxon>
        <taxon>Clostridia</taxon>
        <taxon>Eubacteriales</taxon>
        <taxon>Oscillospiraceae</taxon>
        <taxon>Vescimonas</taxon>
    </lineage>
</organism>
<dbReference type="FunFam" id="3.40.920.10:FF:000001">
    <property type="entry name" value="Pyruvate:ferredoxin (Flavodoxin) oxidoreductase"/>
    <property type="match status" value="1"/>
</dbReference>
<dbReference type="Pfam" id="PF12838">
    <property type="entry name" value="Fer4_7"/>
    <property type="match status" value="1"/>
</dbReference>
<dbReference type="PANTHER" id="PTHR32154">
    <property type="entry name" value="PYRUVATE-FLAVODOXIN OXIDOREDUCTASE-RELATED"/>
    <property type="match status" value="1"/>
</dbReference>
<feature type="binding site" evidence="10">
    <location>
        <position position="64"/>
    </location>
    <ligand>
        <name>thiamine diphosphate</name>
        <dbReference type="ChEBI" id="CHEBI:58937"/>
    </ligand>
</feature>
<dbReference type="NCBIfam" id="TIGR02176">
    <property type="entry name" value="pyruv_ox_red"/>
    <property type="match status" value="1"/>
</dbReference>
<dbReference type="Gene3D" id="3.40.920.10">
    <property type="entry name" value="Pyruvate-ferredoxin oxidoreductase, PFOR, domain III"/>
    <property type="match status" value="1"/>
</dbReference>
<feature type="binding site" evidence="12">
    <location>
        <position position="757"/>
    </location>
    <ligand>
        <name>[4Fe-4S] cluster</name>
        <dbReference type="ChEBI" id="CHEBI:49883"/>
        <label>2</label>
    </ligand>
</feature>
<dbReference type="SUPFAM" id="SSF53323">
    <property type="entry name" value="Pyruvate-ferredoxin oxidoreductase, PFOR, domain III"/>
    <property type="match status" value="1"/>
</dbReference>
<dbReference type="Proteomes" id="UP000681343">
    <property type="component" value="Plasmid pMM35_01"/>
</dbReference>
<dbReference type="Pfam" id="PF02775">
    <property type="entry name" value="TPP_enzyme_C"/>
    <property type="match status" value="1"/>
</dbReference>
<dbReference type="SMART" id="SM00890">
    <property type="entry name" value="EKR"/>
    <property type="match status" value="1"/>
</dbReference>
<dbReference type="FunFam" id="3.40.50.970:FF:000012">
    <property type="entry name" value="Pyruvate:ferredoxin (Flavodoxin) oxidoreductase"/>
    <property type="match status" value="1"/>
</dbReference>
<dbReference type="EC" id="1.2.7.1" evidence="9"/>
<dbReference type="PIRSF" id="PIRSF000159">
    <property type="entry name" value="NifJ"/>
    <property type="match status" value="1"/>
</dbReference>
<comment type="cofactor">
    <cofactor evidence="12">
        <name>[4Fe-4S] cluster</name>
        <dbReference type="ChEBI" id="CHEBI:49883"/>
    </cofactor>
    <text evidence="12">Binds 3 [4Fe-4S] clusters per subunit.</text>
</comment>
<dbReference type="FunFam" id="3.40.50.920:FF:000007">
    <property type="entry name" value="Pyruvate:ferredoxin (Flavodoxin) oxidoreductase"/>
    <property type="match status" value="1"/>
</dbReference>
<feature type="binding site" evidence="10">
    <location>
        <position position="114"/>
    </location>
    <ligand>
        <name>pyruvate</name>
        <dbReference type="ChEBI" id="CHEBI:15361"/>
    </ligand>
</feature>
<dbReference type="SUPFAM" id="SSF54862">
    <property type="entry name" value="4Fe-4S ferredoxins"/>
    <property type="match status" value="1"/>
</dbReference>
<feature type="binding site" evidence="10">
    <location>
        <position position="31"/>
    </location>
    <ligand>
        <name>pyruvate</name>
        <dbReference type="ChEBI" id="CHEBI:15361"/>
    </ligand>
</feature>
<dbReference type="InterPro" id="IPR037112">
    <property type="entry name" value="Pyrv-flavodox_OxR_EKR_sf"/>
</dbReference>
<evidence type="ECO:0000256" key="1">
    <source>
        <dbReference type="ARBA" id="ARBA00009032"/>
    </source>
</evidence>
<sequence length="1208" mass="132430">MVRKMKSMDGNNAAAHVSYAFSEVAAIYPITPSSPMADFVDQWSANGLKNIFGTQVKVVEMQSEAGAAGAVHGSLGSGALTTTYTASQGLLLMIPNMYKIAAEQLPAVFHVSARTVSTQALNIFGDHSDVMACRQTGFAMLCEGNVQEVMDLSPVAHLAALSGKVPFINFFDGFRTSHEIQKIAVWDYEDLKDMCDMDAVAEFRRHALNPEHPHMRGSHENGDIFFQHREACNKYYAELPAVVEKYMDMVNAKLGTDYKLFNYYGHPEADRVIVAMGSICDVAEEVIDYLNAHGEKVGLVKVRLYRPFAPEKLLEAFPASVKKIAVLDRTKEPGAMGEPLYQDVVTALANAGWNDVKVIGGRYGLGSKDTPPASVFAVYNELKKDEMKRQFTIGIVDDVTNLSLPEEENCPNTAAPGTIECKFWGLGGDGTVGANKNSIKIIGDHTDKYVQAYFQYDSKKTGGVTISHLRFGDKPIRSPYYINKADFVACHNPSYITKGFKMVNDVKPGGVFMINCQWDMDELNHHLKADAKRYIAKNNIQLYTIDAIDLAIEIGMGKRNNTILQSAFFTLAKVMPQEDAIRYMKEKAKASYLKKGQDVVDMNYKAIDLGATAFKKIDVPADWANAVDEPEHKALEGKPELVKMVKEILEPVGKMDGDSLPVSAFVDHVDGQFELGASAYEKRGVAVSVPTWDSTKCIQCNQCAYVCPHATIRPFALTAEEAKNAPEAAKIVDVKAGKGKGVYQYTMAVSPLDCMGCGVCIGVCPVSALSMVPQEGELKQQDVFDYCVSKVSEKKDMQDNSVKGSQFKQPMLEFSGSCAGCAETSYARLVTQLFGDHMYISNATGCSSIWGGPAATSPYCTNKEGHGPAWCNSLFEDNAEHGLGMFVGQNKIREDLAAETRRLVNIEWARPELKAAAQAWLDTMNDGTANAEPTKAFVKALEESITTVEELAANPKFAAHAAELKAKGALFCDCEACTIAADLLSKKEYLAKKSMWIFGGDGWAYDIGYGGLDHVIASKQDVNIFVFDTEVYSNTGGQASKASNIGQVCQFAAAGKEVKKKSLAEIAMQYGYVYVAQVAMGANPAQTIKAISEAEAYHGPSLIIGYSPCEMHSIKGGMMNCQKEMKKAVDCGYWNLFRFNPAAPAGQRFSMDSKAPAGGYQEFLMNEARYSRLTREFPDRAGVLFQRNEDEAKARYDHLLKLIEMYDK</sequence>
<keyword evidence="14" id="KW-0614">Plasmid</keyword>
<feature type="binding site" evidence="10">
    <location>
        <begin position="1029"/>
        <end position="1034"/>
    </location>
    <ligand>
        <name>thiamine diphosphate</name>
        <dbReference type="ChEBI" id="CHEBI:58937"/>
    </ligand>
</feature>
<evidence type="ECO:0000256" key="9">
    <source>
        <dbReference type="PIRNR" id="PIRNR000159"/>
    </source>
</evidence>
<dbReference type="InterPro" id="IPR002880">
    <property type="entry name" value="Pyrv_Fd/Flavodoxin_OxRdtase_N"/>
</dbReference>
<evidence type="ECO:0000256" key="2">
    <source>
        <dbReference type="ARBA" id="ARBA00022448"/>
    </source>
</evidence>
<reference evidence="14" key="1">
    <citation type="submission" date="2020-09" db="EMBL/GenBank/DDBJ databases">
        <title>New species isolated from human feces.</title>
        <authorList>
            <person name="Kitahara M."/>
            <person name="Shigeno Y."/>
            <person name="Shime M."/>
            <person name="Matsumoto Y."/>
            <person name="Nakamura S."/>
            <person name="Motooka D."/>
            <person name="Fukuoka S."/>
            <person name="Nishikawa H."/>
            <person name="Benno Y."/>
        </authorList>
    </citation>
    <scope>NUCLEOTIDE SEQUENCE</scope>
    <source>
        <strain evidence="14">MM35</strain>
        <plasmid evidence="14">pMM35_01</plasmid>
    </source>
</reference>
<dbReference type="InterPro" id="IPR019752">
    <property type="entry name" value="Pyrv/ketoisovalerate_OxRed_cat"/>
</dbReference>
<dbReference type="Pfam" id="PF10371">
    <property type="entry name" value="EKR"/>
    <property type="match status" value="1"/>
</dbReference>
<feature type="site" description="Important for catalytic activity" evidence="11">
    <location>
        <position position="114"/>
    </location>
</feature>
<comment type="catalytic activity">
    <reaction evidence="9">
        <text>2 oxidized [2Fe-2S]-[ferredoxin] + pyruvate + CoA = 2 reduced [2Fe-2S]-[ferredoxin] + acetyl-CoA + CO2 + H(+)</text>
        <dbReference type="Rhea" id="RHEA:12765"/>
        <dbReference type="Rhea" id="RHEA-COMP:10000"/>
        <dbReference type="Rhea" id="RHEA-COMP:10001"/>
        <dbReference type="ChEBI" id="CHEBI:15361"/>
        <dbReference type="ChEBI" id="CHEBI:15378"/>
        <dbReference type="ChEBI" id="CHEBI:16526"/>
        <dbReference type="ChEBI" id="CHEBI:33737"/>
        <dbReference type="ChEBI" id="CHEBI:33738"/>
        <dbReference type="ChEBI" id="CHEBI:57287"/>
        <dbReference type="ChEBI" id="CHEBI:57288"/>
        <dbReference type="EC" id="1.2.7.1"/>
    </reaction>
</comment>
<feature type="binding site" evidence="12">
    <location>
        <position position="754"/>
    </location>
    <ligand>
        <name>[4Fe-4S] cluster</name>
        <dbReference type="ChEBI" id="CHEBI:49883"/>
        <label>2</label>
    </ligand>
</feature>
<dbReference type="PROSITE" id="PS51379">
    <property type="entry name" value="4FE4S_FER_2"/>
    <property type="match status" value="2"/>
</dbReference>
<evidence type="ECO:0000256" key="4">
    <source>
        <dbReference type="ARBA" id="ARBA00022723"/>
    </source>
</evidence>
<evidence type="ECO:0000256" key="10">
    <source>
        <dbReference type="PIRSR" id="PIRSR000159-1"/>
    </source>
</evidence>
<accession>A0A810Q4G7</accession>
<feature type="domain" description="4Fe-4S ferredoxin-type" evidence="13">
    <location>
        <begin position="688"/>
        <end position="717"/>
    </location>
</feature>
<name>A0A810Q4G7_9FIRM</name>
<evidence type="ECO:0000256" key="6">
    <source>
        <dbReference type="ARBA" id="ARBA00023002"/>
    </source>
</evidence>
<dbReference type="InterPro" id="IPR029061">
    <property type="entry name" value="THDP-binding"/>
</dbReference>
<dbReference type="GO" id="GO:0006979">
    <property type="term" value="P:response to oxidative stress"/>
    <property type="evidence" value="ECO:0007669"/>
    <property type="project" value="TreeGrafter"/>
</dbReference>
<feature type="binding site" evidence="12">
    <location>
        <position position="707"/>
    </location>
    <ligand>
        <name>[4Fe-4S] cluster</name>
        <dbReference type="ChEBI" id="CHEBI:49883"/>
        <label>2</label>
    </ligand>
</feature>
<dbReference type="PANTHER" id="PTHR32154:SF0">
    <property type="entry name" value="PYRUVATE-FLAVODOXIN OXIDOREDUCTASE-RELATED"/>
    <property type="match status" value="1"/>
</dbReference>
<evidence type="ECO:0000256" key="7">
    <source>
        <dbReference type="ARBA" id="ARBA00023004"/>
    </source>
</evidence>
<protein>
    <recommendedName>
        <fullName evidence="9">Pyruvate:ferredoxin oxidoreductase</fullName>
        <ecNumber evidence="9">1.2.7.1</ecNumber>
    </recommendedName>
    <alternativeName>
        <fullName evidence="9">Pyruvate synthase</fullName>
    </alternativeName>
</protein>
<feature type="site" description="Important for catalytic activity" evidence="11">
    <location>
        <position position="1034"/>
    </location>
</feature>
<evidence type="ECO:0000313" key="14">
    <source>
        <dbReference type="EMBL" id="BCK79623.1"/>
    </source>
</evidence>
<comment type="similarity">
    <text evidence="1 9">Belongs to the pyruvate:ferredoxin/flavodoxin oxidoreductase family.</text>
</comment>
<feature type="binding site" evidence="10">
    <location>
        <position position="823"/>
    </location>
    <ligand>
        <name>thiamine diphosphate</name>
        <dbReference type="ChEBI" id="CHEBI:58937"/>
    </ligand>
</feature>
<dbReference type="Gene3D" id="3.40.50.970">
    <property type="match status" value="2"/>
</dbReference>
<keyword evidence="15" id="KW-1185">Reference proteome</keyword>
<dbReference type="EMBL" id="AP023416">
    <property type="protein sequence ID" value="BCK79623.1"/>
    <property type="molecule type" value="Genomic_DNA"/>
</dbReference>
<feature type="domain" description="4Fe-4S ferredoxin-type" evidence="13">
    <location>
        <begin position="745"/>
        <end position="774"/>
    </location>
</feature>
<feature type="binding site" evidence="10">
    <location>
        <begin position="1000"/>
        <end position="1003"/>
    </location>
    <ligand>
        <name>thiamine diphosphate</name>
        <dbReference type="ChEBI" id="CHEBI:58937"/>
    </ligand>
</feature>
<feature type="binding site" evidence="12">
    <location>
        <position position="760"/>
    </location>
    <ligand>
        <name>[4Fe-4S] cluster</name>
        <dbReference type="ChEBI" id="CHEBI:49883"/>
        <label>2</label>
    </ligand>
</feature>
<keyword evidence="14" id="KW-0670">Pyruvate</keyword>
<dbReference type="InterPro" id="IPR002869">
    <property type="entry name" value="Pyrv_flavodox_OxRed_cen"/>
</dbReference>
<keyword evidence="6 9" id="KW-0560">Oxidoreductase</keyword>
<evidence type="ECO:0000313" key="15">
    <source>
        <dbReference type="Proteomes" id="UP000681343"/>
    </source>
</evidence>
<dbReference type="InterPro" id="IPR011895">
    <property type="entry name" value="Pyrv_flavodox_OxRed"/>
</dbReference>
<dbReference type="SUPFAM" id="SSF52922">
    <property type="entry name" value="TK C-terminal domain-like"/>
    <property type="match status" value="1"/>
</dbReference>
<feature type="binding site" evidence="12">
    <location>
        <position position="818"/>
    </location>
    <ligand>
        <name>[4Fe-4S] cluster</name>
        <dbReference type="ChEBI" id="CHEBI:49883"/>
        <label>3</label>
    </ligand>
</feature>
<dbReference type="GO" id="GO:0030976">
    <property type="term" value="F:thiamine pyrophosphate binding"/>
    <property type="evidence" value="ECO:0007669"/>
    <property type="project" value="InterPro"/>
</dbReference>
<dbReference type="Gene3D" id="3.30.70.20">
    <property type="match status" value="1"/>
</dbReference>
<dbReference type="Pfam" id="PF17147">
    <property type="entry name" value="PFOR_II"/>
    <property type="match status" value="1"/>
</dbReference>
<feature type="binding site" evidence="12">
    <location>
        <position position="703"/>
    </location>
    <ligand>
        <name>[4Fe-4S] cluster</name>
        <dbReference type="ChEBI" id="CHEBI:49883"/>
        <label>1</label>
    </ligand>
</feature>
<dbReference type="InterPro" id="IPR033412">
    <property type="entry name" value="PFOR_II"/>
</dbReference>
<dbReference type="InterPro" id="IPR011766">
    <property type="entry name" value="TPP_enzyme_TPP-bd"/>
</dbReference>
<dbReference type="KEGG" id="vfa:MM35RIKEN_18150"/>
<dbReference type="Pfam" id="PF01558">
    <property type="entry name" value="POR"/>
    <property type="match status" value="1"/>
</dbReference>
<dbReference type="InterPro" id="IPR019456">
    <property type="entry name" value="Pyrv-flavodox_OxRtase_EKR"/>
</dbReference>
<feature type="binding site" evidence="12">
    <location>
        <position position="821"/>
    </location>
    <ligand>
        <name>[4Fe-4S] cluster</name>
        <dbReference type="ChEBI" id="CHEBI:49883"/>
        <label>3</label>
    </ligand>
</feature>
<gene>
    <name evidence="14" type="ORF">MM35RIKEN_18150</name>
</gene>
<dbReference type="AlphaFoldDB" id="A0A810Q4G7"/>
<keyword evidence="5 9" id="KW-0249">Electron transport</keyword>
<dbReference type="SUPFAM" id="SSF52518">
    <property type="entry name" value="Thiamin diphosphate-binding fold (THDP-binding)"/>
    <property type="match status" value="2"/>
</dbReference>
<dbReference type="CDD" id="cd07034">
    <property type="entry name" value="TPP_PYR_PFOR_IOR-alpha_like"/>
    <property type="match status" value="1"/>
</dbReference>
<feature type="binding site" evidence="12">
    <location>
        <position position="1109"/>
    </location>
    <ligand>
        <name>[4Fe-4S] cluster</name>
        <dbReference type="ChEBI" id="CHEBI:49883"/>
        <label>3</label>
    </ligand>
</feature>
<evidence type="ECO:0000259" key="13">
    <source>
        <dbReference type="PROSITE" id="PS51379"/>
    </source>
</evidence>
<dbReference type="InterPro" id="IPR050722">
    <property type="entry name" value="Pyruvate:ferred/Flavod_OxRd"/>
</dbReference>
<feature type="site" description="Important for catalytic activity" evidence="11">
    <location>
        <position position="31"/>
    </location>
</feature>
<dbReference type="RefSeq" id="WP_212821309.1">
    <property type="nucleotide sequence ID" value="NZ_AP023416.1"/>
</dbReference>
<geneLocation type="plasmid" evidence="14 15">
    <name>pMM35_01</name>
</geneLocation>
<dbReference type="Pfam" id="PF01855">
    <property type="entry name" value="POR_N"/>
    <property type="match status" value="1"/>
</dbReference>
<dbReference type="GO" id="GO:0022900">
    <property type="term" value="P:electron transport chain"/>
    <property type="evidence" value="ECO:0007669"/>
    <property type="project" value="InterPro"/>
</dbReference>
<dbReference type="InterPro" id="IPR017900">
    <property type="entry name" value="4Fe4S_Fe_S_CS"/>
</dbReference>
<dbReference type="InterPro" id="IPR009014">
    <property type="entry name" value="Transketo_C/PFOR_II"/>
</dbReference>
<evidence type="ECO:0000256" key="12">
    <source>
        <dbReference type="PIRSR" id="PIRSR000159-50"/>
    </source>
</evidence>
<evidence type="ECO:0000256" key="8">
    <source>
        <dbReference type="ARBA" id="ARBA00023014"/>
    </source>
</evidence>